<dbReference type="AlphaFoldDB" id="A0A1B6LI97"/>
<evidence type="ECO:0000313" key="2">
    <source>
        <dbReference type="EMBL" id="JAT23324.1"/>
    </source>
</evidence>
<name>A0A1B6LI97_9HEMI</name>
<feature type="signal peptide" evidence="1">
    <location>
        <begin position="1"/>
        <end position="19"/>
    </location>
</feature>
<keyword evidence="1" id="KW-0732">Signal</keyword>
<feature type="chain" id="PRO_5008587429" evidence="1">
    <location>
        <begin position="20"/>
        <end position="171"/>
    </location>
</feature>
<accession>A0A1B6LI97</accession>
<reference evidence="2" key="1">
    <citation type="submission" date="2015-11" db="EMBL/GenBank/DDBJ databases">
        <title>De novo transcriptome assembly of four potential Pierce s Disease insect vectors from Arizona vineyards.</title>
        <authorList>
            <person name="Tassone E.E."/>
        </authorList>
    </citation>
    <scope>NUCLEOTIDE SEQUENCE</scope>
</reference>
<gene>
    <name evidence="2" type="ORF">g.599</name>
</gene>
<protein>
    <submittedName>
        <fullName evidence="2">Uncharacterized protein</fullName>
    </submittedName>
</protein>
<dbReference type="EMBL" id="GEBQ01016653">
    <property type="protein sequence ID" value="JAT23324.1"/>
    <property type="molecule type" value="Transcribed_RNA"/>
</dbReference>
<evidence type="ECO:0000256" key="1">
    <source>
        <dbReference type="SAM" id="SignalP"/>
    </source>
</evidence>
<proteinExistence type="predicted"/>
<sequence length="171" mass="19398">MRKCCLLLLLLGLLSPSITQEQLTNVSIAGDQELSDVKYLPLNPVSSTVRVIRVEKFDTAKKHSGCFSTLNGKNWCFKVYCSDAGIRYDINRSWKTLESVELKKEHFSKAKCVHLPLEEDQKACFLWKNETWTGDNFSGCLHAHVNHTSQLFPDSSATVCMELDCQDHKNT</sequence>
<organism evidence="2">
    <name type="scientific">Graphocephala atropunctata</name>
    <dbReference type="NCBI Taxonomy" id="36148"/>
    <lineage>
        <taxon>Eukaryota</taxon>
        <taxon>Metazoa</taxon>
        <taxon>Ecdysozoa</taxon>
        <taxon>Arthropoda</taxon>
        <taxon>Hexapoda</taxon>
        <taxon>Insecta</taxon>
        <taxon>Pterygota</taxon>
        <taxon>Neoptera</taxon>
        <taxon>Paraneoptera</taxon>
        <taxon>Hemiptera</taxon>
        <taxon>Auchenorrhyncha</taxon>
        <taxon>Membracoidea</taxon>
        <taxon>Cicadellidae</taxon>
        <taxon>Cicadellinae</taxon>
        <taxon>Cicadellini</taxon>
        <taxon>Graphocephala</taxon>
    </lineage>
</organism>